<organism evidence="3 4">
    <name type="scientific">Streptomyces litchfieldiae</name>
    <dbReference type="NCBI Taxonomy" id="3075543"/>
    <lineage>
        <taxon>Bacteria</taxon>
        <taxon>Bacillati</taxon>
        <taxon>Actinomycetota</taxon>
        <taxon>Actinomycetes</taxon>
        <taxon>Kitasatosporales</taxon>
        <taxon>Streptomycetaceae</taxon>
        <taxon>Streptomyces</taxon>
    </lineage>
</organism>
<evidence type="ECO:0000256" key="1">
    <source>
        <dbReference type="SAM" id="SignalP"/>
    </source>
</evidence>
<evidence type="ECO:0000259" key="2">
    <source>
        <dbReference type="Pfam" id="PF00652"/>
    </source>
</evidence>
<sequence>MSILRRAGLALGTTALLAGALSIPSADAIENHQARYRVLEFFNRHPEIRENLDGNVTGGNPAITWPPHTGTSQHWELVSDDRGTMLKNVYKQRCLQSNGLGQTVTIEPCDPDIPTQRWNLHGSPSDLFIQTSANPQFVLAPTAPGAEVVVEYKDRSLDERWILTSAGQLPTH</sequence>
<dbReference type="EMBL" id="JAVREL010000006">
    <property type="protein sequence ID" value="MDT0343485.1"/>
    <property type="molecule type" value="Genomic_DNA"/>
</dbReference>
<dbReference type="RefSeq" id="WP_311704623.1">
    <property type="nucleotide sequence ID" value="NZ_JAVREL010000006.1"/>
</dbReference>
<accession>A0ABU2MPQ1</accession>
<comment type="caution">
    <text evidence="3">The sequence shown here is derived from an EMBL/GenBank/DDBJ whole genome shotgun (WGS) entry which is preliminary data.</text>
</comment>
<evidence type="ECO:0000313" key="3">
    <source>
        <dbReference type="EMBL" id="MDT0343485.1"/>
    </source>
</evidence>
<protein>
    <recommendedName>
        <fullName evidence="2">Ricin B lectin domain-containing protein</fullName>
    </recommendedName>
</protein>
<proteinExistence type="predicted"/>
<feature type="chain" id="PRO_5047494182" description="Ricin B lectin domain-containing protein" evidence="1">
    <location>
        <begin position="29"/>
        <end position="172"/>
    </location>
</feature>
<evidence type="ECO:0000313" key="4">
    <source>
        <dbReference type="Proteomes" id="UP001183246"/>
    </source>
</evidence>
<dbReference type="SUPFAM" id="SSF50370">
    <property type="entry name" value="Ricin B-like lectins"/>
    <property type="match status" value="1"/>
</dbReference>
<dbReference type="InterPro" id="IPR035992">
    <property type="entry name" value="Ricin_B-like_lectins"/>
</dbReference>
<dbReference type="CDD" id="cd00161">
    <property type="entry name" value="beta-trefoil_Ricin-like"/>
    <property type="match status" value="1"/>
</dbReference>
<gene>
    <name evidence="3" type="ORF">RM590_12795</name>
</gene>
<reference evidence="4" key="1">
    <citation type="submission" date="2023-07" db="EMBL/GenBank/DDBJ databases">
        <title>30 novel species of actinomycetes from the DSMZ collection.</title>
        <authorList>
            <person name="Nouioui I."/>
        </authorList>
    </citation>
    <scope>NUCLEOTIDE SEQUENCE [LARGE SCALE GENOMIC DNA]</scope>
    <source>
        <strain evidence="4">DSM 44938</strain>
    </source>
</reference>
<keyword evidence="1" id="KW-0732">Signal</keyword>
<keyword evidence="4" id="KW-1185">Reference proteome</keyword>
<dbReference type="InterPro" id="IPR000772">
    <property type="entry name" value="Ricin_B_lectin"/>
</dbReference>
<dbReference type="Gene3D" id="2.80.10.50">
    <property type="match status" value="1"/>
</dbReference>
<feature type="domain" description="Ricin B lectin" evidence="2">
    <location>
        <begin position="56"/>
        <end position="125"/>
    </location>
</feature>
<dbReference type="Proteomes" id="UP001183246">
    <property type="component" value="Unassembled WGS sequence"/>
</dbReference>
<feature type="signal peptide" evidence="1">
    <location>
        <begin position="1"/>
        <end position="28"/>
    </location>
</feature>
<dbReference type="Pfam" id="PF00652">
    <property type="entry name" value="Ricin_B_lectin"/>
    <property type="match status" value="1"/>
</dbReference>
<dbReference type="PROSITE" id="PS50231">
    <property type="entry name" value="RICIN_B_LECTIN"/>
    <property type="match status" value="1"/>
</dbReference>
<name>A0ABU2MPQ1_9ACTN</name>